<accession>A0AAE8ZNN8</accession>
<feature type="coiled-coil region" evidence="1">
    <location>
        <begin position="7"/>
        <end position="34"/>
    </location>
</feature>
<evidence type="ECO:0000313" key="2">
    <source>
        <dbReference type="EMBL" id="ULT81380.1"/>
    </source>
</evidence>
<evidence type="ECO:0000256" key="1">
    <source>
        <dbReference type="SAM" id="Coils"/>
    </source>
</evidence>
<evidence type="ECO:0000313" key="3">
    <source>
        <dbReference type="Proteomes" id="UP000827892"/>
    </source>
</evidence>
<reference evidence="2 3" key="1">
    <citation type="submission" date="2022-05" db="EMBL/GenBank/DDBJ databases">
        <title>Chromosome-level reference genomes for two strains of Caenorhabditis briggsae: an improved platform for comparative genomics.</title>
        <authorList>
            <person name="Stevens L."/>
            <person name="Andersen E.C."/>
        </authorList>
    </citation>
    <scope>NUCLEOTIDE SEQUENCE [LARGE SCALE GENOMIC DNA]</scope>
    <source>
        <strain evidence="2">QX1410_ONT</strain>
        <tissue evidence="2">Whole-organism</tissue>
    </source>
</reference>
<dbReference type="AlphaFoldDB" id="A0AAE8ZNN8"/>
<gene>
    <name evidence="2" type="ORF">L3Y34_011339</name>
</gene>
<sequence length="142" mass="15384">MAEFDVTVCLNNLLDQVEEQMEEYETMRGSVLSEMIFLTKASFLKTNMIRASFVASIFFIVAVHSKILNKNSENVEIQQLLNMEAAAIERGLSAVLMQEGQSSDLIVRAERYYGCGCGCGCAKVAVVSAAPCAGCCGCGYGK</sequence>
<protein>
    <submittedName>
        <fullName evidence="2">Uncharacterized protein</fullName>
    </submittedName>
</protein>
<dbReference type="Proteomes" id="UP000827892">
    <property type="component" value="Chromosome X"/>
</dbReference>
<proteinExistence type="predicted"/>
<dbReference type="EMBL" id="CP090896">
    <property type="protein sequence ID" value="ULT81380.1"/>
    <property type="molecule type" value="Genomic_DNA"/>
</dbReference>
<name>A0AAE8ZNN8_CAEBR</name>
<organism evidence="2 3">
    <name type="scientific">Caenorhabditis briggsae</name>
    <dbReference type="NCBI Taxonomy" id="6238"/>
    <lineage>
        <taxon>Eukaryota</taxon>
        <taxon>Metazoa</taxon>
        <taxon>Ecdysozoa</taxon>
        <taxon>Nematoda</taxon>
        <taxon>Chromadorea</taxon>
        <taxon>Rhabditida</taxon>
        <taxon>Rhabditina</taxon>
        <taxon>Rhabditomorpha</taxon>
        <taxon>Rhabditoidea</taxon>
        <taxon>Rhabditidae</taxon>
        <taxon>Peloderinae</taxon>
        <taxon>Caenorhabditis</taxon>
    </lineage>
</organism>
<keyword evidence="1" id="KW-0175">Coiled coil</keyword>